<name>A0A4Z1KQE4_9HELO</name>
<keyword evidence="1" id="KW-0175">Coiled coil</keyword>
<evidence type="ECO:0000256" key="2">
    <source>
        <dbReference type="SAM" id="MobiDB-lite"/>
    </source>
</evidence>
<dbReference type="Proteomes" id="UP000297280">
    <property type="component" value="Unassembled WGS sequence"/>
</dbReference>
<feature type="region of interest" description="Disordered" evidence="2">
    <location>
        <begin position="1537"/>
        <end position="1627"/>
    </location>
</feature>
<evidence type="ECO:0000256" key="1">
    <source>
        <dbReference type="SAM" id="Coils"/>
    </source>
</evidence>
<proteinExistence type="predicted"/>
<protein>
    <submittedName>
        <fullName evidence="3">Uncharacterized protein</fullName>
    </submittedName>
</protein>
<keyword evidence="4" id="KW-1185">Reference proteome</keyword>
<feature type="compositionally biased region" description="Basic residues" evidence="2">
    <location>
        <begin position="1562"/>
        <end position="1578"/>
    </location>
</feature>
<dbReference type="EMBL" id="PQXO01000337">
    <property type="protein sequence ID" value="TGO86074.1"/>
    <property type="molecule type" value="Genomic_DNA"/>
</dbReference>
<feature type="compositionally biased region" description="Low complexity" evidence="2">
    <location>
        <begin position="1499"/>
        <end position="1514"/>
    </location>
</feature>
<feature type="compositionally biased region" description="Pro residues" evidence="2">
    <location>
        <begin position="765"/>
        <end position="781"/>
    </location>
</feature>
<organism evidence="3 4">
    <name type="scientific">Botrytis porri</name>
    <dbReference type="NCBI Taxonomy" id="87229"/>
    <lineage>
        <taxon>Eukaryota</taxon>
        <taxon>Fungi</taxon>
        <taxon>Dikarya</taxon>
        <taxon>Ascomycota</taxon>
        <taxon>Pezizomycotina</taxon>
        <taxon>Leotiomycetes</taxon>
        <taxon>Helotiales</taxon>
        <taxon>Sclerotiniaceae</taxon>
        <taxon>Botrytis</taxon>
    </lineage>
</organism>
<dbReference type="STRING" id="87229.A0A4Z1KQE4"/>
<feature type="compositionally biased region" description="Basic and acidic residues" evidence="2">
    <location>
        <begin position="1537"/>
        <end position="1553"/>
    </location>
</feature>
<evidence type="ECO:0000313" key="4">
    <source>
        <dbReference type="Proteomes" id="UP000297280"/>
    </source>
</evidence>
<accession>A0A4Z1KQE4</accession>
<gene>
    <name evidence="3" type="ORF">BPOR_0338g00110</name>
</gene>
<feature type="region of interest" description="Disordered" evidence="2">
    <location>
        <begin position="1497"/>
        <end position="1521"/>
    </location>
</feature>
<feature type="compositionally biased region" description="Gly residues" evidence="2">
    <location>
        <begin position="1606"/>
        <end position="1617"/>
    </location>
</feature>
<feature type="coiled-coil region" evidence="1">
    <location>
        <begin position="563"/>
        <end position="611"/>
    </location>
</feature>
<evidence type="ECO:0000313" key="3">
    <source>
        <dbReference type="EMBL" id="TGO86074.1"/>
    </source>
</evidence>
<feature type="compositionally biased region" description="Basic and acidic residues" evidence="2">
    <location>
        <begin position="1588"/>
        <end position="1604"/>
    </location>
</feature>
<feature type="region of interest" description="Disordered" evidence="2">
    <location>
        <begin position="758"/>
        <end position="784"/>
    </location>
</feature>
<reference evidence="3 4" key="1">
    <citation type="submission" date="2017-12" db="EMBL/GenBank/DDBJ databases">
        <title>Comparative genomics of Botrytis spp.</title>
        <authorList>
            <person name="Valero-Jimenez C.A."/>
            <person name="Tapia P."/>
            <person name="Veloso J."/>
            <person name="Silva-Moreno E."/>
            <person name="Staats M."/>
            <person name="Valdes J.H."/>
            <person name="Van Kan J.A.L."/>
        </authorList>
    </citation>
    <scope>NUCLEOTIDE SEQUENCE [LARGE SCALE GENOMIC DNA]</scope>
    <source>
        <strain evidence="3 4">MUCL3349</strain>
    </source>
</reference>
<feature type="coiled-coil region" evidence="1">
    <location>
        <begin position="450"/>
        <end position="481"/>
    </location>
</feature>
<sequence>MRNDQWWLYMSCLGNDAGWSKRLWDNVVRKQLPEWMWYPMVLASSAFINNLLHGALIVYFGHIAPGLVELAIWRVVEFGVPAFLIFYRQEWIPLRVASMIFERQRRLAAAGRDWDNVQNQQDQEELDLIRWWRGGLFRRARLEIAKMIVRCSIISNLLLDACRSLWIFRETRRGLRNRVANLTQQITVIEQRLNNAIEGRNGWRRRFLQMLRLRNGCIEHHHHFEVQGEKQAAYDELLAKFNAQRQASSALILAGGPARATEKLLGVAVHTRDLHRKQIQTLVSSFVEAGAEMVILKNKVKTLEEDLKTVNDGRATMLWRETAQENLELRRQAQEEILERDVTIKRLRDDRDESAVTSLSLDSRGQQILRKLQERLISAENNLAHSEMIVEKMKFDEVRHEEEMKQIKRDALYGESARLGELYTDAIIEANELTEELKKFEFSTDPEHDIEAVQRQCDEEKENLNREIASKDVQIATFKAQIDHAMGSMNWADNRFEPLDKYFGFIPGAKKEIRRMSIALEKVHFQNIVPQEPQMVDQMRYLENLTTEKNLLIDERQSLRVILAELLQNKTQSETELARLRDRVARRNTQVTNLETRNMELQVQLREAQVAEPTLVEALNVAEIATPIIGIYARNLLALNREMQERGREMPDMPDIPEDNGISRVEGEPIEISVLRLCNQVKVRFDDLSRLVRESDPPWPGATNDWVDDDTDSPENLSARKLNRILKLKDLWDFIGTLHYDTVLFVREICQKFGVEPGVELPERPQSPSPLPSPTPSPPPPRFRDRDLFPAVFTNYEVFDIERWNVFPHDQDNITPALSVISALQRSIQEQLPYHVEGDLEPIIFQNHLAGTLGRDSNFLIDPIHEREVAEVLYKIRHSFVLKTVTQFPRRNRGFKYLSREILYPDTLEVILPKTVVVLYLSGDIWQGMSLKSVDSEHESDSGSGGQAPPPEPRLPVLVEFDLTDWKVDFVVDKWTIPGQAVLREGLSSISAVANSLHWQYPGVLWDNIRANEAYEDLFHRFQRVHPHHDGDYFLEHIQVVLRGILRKRDNRPHYRLAVITAHEIAAGDFRFFESIHGGDSGSPLLYVGYHPRTGWRGMRRRRDGESKNFIGDLEWGVSVQQPRAEEIRAVELQAERLPAERLPAERLPAERLPAERLPVDPIVINEPVEAPPILPAVILPRIENYGINSIRAPFNRDGWTFDLDLEHFNEGLTRGGNRTLWIHDCAPRAVYHSLHHQHPNYLRGNLTLELVLQAFNDVFPGHENSWKDEEVARVLRGYPTLGGYELAIVNCVVHDDNTIIARDWSQPEGYNSENRNLFFVASVIDGRLGYCQEDNRHHWVGMKYRDGEAVPNPRLFRHQPVIPPSKPPKSKFVSLLNAATSSQASKKSPVSKSNASAWSNFDTSKSFVSQSGKKWVPPSTVPTNLPITMIPSVQTGQRIGTPVQQQNQPPPQSLQPASSSFRLQYWSPFGTAAQQQQQPPDLNRHTLPVPFGEFFVHPTPLQQQPPQQGQNIQGQGGFGMNIASRNEQMELAHELRAEQSHGGKFLKKDKETGIGGGNPRGRGRGKGRGKGRGRGRGRGSDSGSGGGRRDDRGSGQKKDDRDAAGGSGGGDGGSAGAAGNDWEDEI</sequence>
<comment type="caution">
    <text evidence="3">The sequence shown here is derived from an EMBL/GenBank/DDBJ whole genome shotgun (WGS) entry which is preliminary data.</text>
</comment>